<evidence type="ECO:0000313" key="1">
    <source>
        <dbReference type="EMBL" id="KAH7322560.1"/>
    </source>
</evidence>
<keyword evidence="2" id="KW-1185">Reference proteome</keyword>
<proteinExistence type="predicted"/>
<comment type="caution">
    <text evidence="1">The sequence shown here is derived from an EMBL/GenBank/DDBJ whole genome shotgun (WGS) entry which is preliminary data.</text>
</comment>
<name>A0A8K0SVT4_9HYPO</name>
<accession>A0A8K0SVT4</accession>
<reference evidence="1" key="1">
    <citation type="journal article" date="2021" name="Nat. Commun.">
        <title>Genetic determinants of endophytism in the Arabidopsis root mycobiome.</title>
        <authorList>
            <person name="Mesny F."/>
            <person name="Miyauchi S."/>
            <person name="Thiergart T."/>
            <person name="Pickel B."/>
            <person name="Atanasova L."/>
            <person name="Karlsson M."/>
            <person name="Huettel B."/>
            <person name="Barry K.W."/>
            <person name="Haridas S."/>
            <person name="Chen C."/>
            <person name="Bauer D."/>
            <person name="Andreopoulos W."/>
            <person name="Pangilinan J."/>
            <person name="LaButti K."/>
            <person name="Riley R."/>
            <person name="Lipzen A."/>
            <person name="Clum A."/>
            <person name="Drula E."/>
            <person name="Henrissat B."/>
            <person name="Kohler A."/>
            <person name="Grigoriev I.V."/>
            <person name="Martin F.M."/>
            <person name="Hacquard S."/>
        </authorList>
    </citation>
    <scope>NUCLEOTIDE SEQUENCE</scope>
    <source>
        <strain evidence="1">MPI-CAGE-CH-0235</strain>
    </source>
</reference>
<organism evidence="1 2">
    <name type="scientific">Stachybotrys elegans</name>
    <dbReference type="NCBI Taxonomy" id="80388"/>
    <lineage>
        <taxon>Eukaryota</taxon>
        <taxon>Fungi</taxon>
        <taxon>Dikarya</taxon>
        <taxon>Ascomycota</taxon>
        <taxon>Pezizomycotina</taxon>
        <taxon>Sordariomycetes</taxon>
        <taxon>Hypocreomycetidae</taxon>
        <taxon>Hypocreales</taxon>
        <taxon>Stachybotryaceae</taxon>
        <taxon>Stachybotrys</taxon>
    </lineage>
</organism>
<dbReference type="AlphaFoldDB" id="A0A8K0SVT4"/>
<dbReference type="OrthoDB" id="5156538at2759"/>
<dbReference type="Proteomes" id="UP000813444">
    <property type="component" value="Unassembled WGS sequence"/>
</dbReference>
<protein>
    <submittedName>
        <fullName evidence="1">Uncharacterized protein</fullName>
    </submittedName>
</protein>
<gene>
    <name evidence="1" type="ORF">B0I35DRAFT_425997</name>
</gene>
<dbReference type="EMBL" id="JAGPNK010000004">
    <property type="protein sequence ID" value="KAH7322560.1"/>
    <property type="molecule type" value="Genomic_DNA"/>
</dbReference>
<sequence length="184" mass="20633">MVQDLIQCFICPSQFSNYEICIQHSQSYQFKVIPLLERGKELVTQALGTELSTEITALLTRAQILLHHGSESLASLDDINGIVRHEASGVDQGWDKESVPATVLTQPNGQVDATRRSVRIQCPHKDCDGEAQTFARVQELDRHYALRTVPIVEWRFAPSLISAQIINNLFSARLAVMPLPREKP</sequence>
<evidence type="ECO:0000313" key="2">
    <source>
        <dbReference type="Proteomes" id="UP000813444"/>
    </source>
</evidence>